<keyword evidence="1" id="KW-0614">Plasmid</keyword>
<dbReference type="InterPro" id="IPR037208">
    <property type="entry name" value="Spo0E-like_sf"/>
</dbReference>
<sequence length="59" mass="7046">MTRTLKEVERDIERKRGILNKAGKRLGLHSPYVLRKSQELDCLINEYTAMTMDRRNRKI</sequence>
<accession>A0A385TX70</accession>
<dbReference type="KEGG" id="plw:D5F53_32630"/>
<name>A0A385TX70_PAELA</name>
<dbReference type="Pfam" id="PF09388">
    <property type="entry name" value="SpoOE-like"/>
    <property type="match status" value="1"/>
</dbReference>
<dbReference type="AlphaFoldDB" id="A0A385TX70"/>
<dbReference type="RefSeq" id="WP_119851432.1">
    <property type="nucleotide sequence ID" value="NZ_CP032413.1"/>
</dbReference>
<dbReference type="InterPro" id="IPR018540">
    <property type="entry name" value="Spo0E-like"/>
</dbReference>
<reference evidence="1 2" key="1">
    <citation type="submission" date="2018-09" db="EMBL/GenBank/DDBJ databases">
        <title>Genome Sequence of Paenibacillus lautus Strain E7593-69, Azo Dye-Degrading Bacteria, Isolated from Commercial Tattoo Inks.</title>
        <authorList>
            <person name="Nho S.W."/>
            <person name="Kim S.-J."/>
            <person name="Kweon O."/>
            <person name="Cerniglia C.E."/>
        </authorList>
    </citation>
    <scope>NUCLEOTIDE SEQUENCE [LARGE SCALE GENOMIC DNA]</scope>
    <source>
        <strain evidence="1 2">E7593-69</strain>
        <plasmid evidence="1 2">pAZOPL1</plasmid>
    </source>
</reference>
<dbReference type="InterPro" id="IPR036638">
    <property type="entry name" value="HLH_DNA-bd_sf"/>
</dbReference>
<evidence type="ECO:0000313" key="1">
    <source>
        <dbReference type="EMBL" id="AYB48071.1"/>
    </source>
</evidence>
<keyword evidence="2" id="KW-1185">Reference proteome</keyword>
<geneLocation type="plasmid" evidence="1 2">
    <name>pAZOPL1</name>
</geneLocation>
<dbReference type="Gene3D" id="4.10.280.10">
    <property type="entry name" value="Helix-loop-helix DNA-binding domain"/>
    <property type="match status" value="1"/>
</dbReference>
<dbReference type="SUPFAM" id="SSF140500">
    <property type="entry name" value="BAS1536-like"/>
    <property type="match status" value="1"/>
</dbReference>
<dbReference type="GO" id="GO:0046983">
    <property type="term" value="F:protein dimerization activity"/>
    <property type="evidence" value="ECO:0007669"/>
    <property type="project" value="InterPro"/>
</dbReference>
<proteinExistence type="predicted"/>
<evidence type="ECO:0000313" key="2">
    <source>
        <dbReference type="Proteomes" id="UP000266552"/>
    </source>
</evidence>
<organism evidence="1 2">
    <name type="scientific">Paenibacillus lautus</name>
    <name type="common">Bacillus lautus</name>
    <dbReference type="NCBI Taxonomy" id="1401"/>
    <lineage>
        <taxon>Bacteria</taxon>
        <taxon>Bacillati</taxon>
        <taxon>Bacillota</taxon>
        <taxon>Bacilli</taxon>
        <taxon>Bacillales</taxon>
        <taxon>Paenibacillaceae</taxon>
        <taxon>Paenibacillus</taxon>
    </lineage>
</organism>
<dbReference type="EMBL" id="CP032413">
    <property type="protein sequence ID" value="AYB48071.1"/>
    <property type="molecule type" value="Genomic_DNA"/>
</dbReference>
<dbReference type="GO" id="GO:0043937">
    <property type="term" value="P:regulation of sporulation"/>
    <property type="evidence" value="ECO:0007669"/>
    <property type="project" value="InterPro"/>
</dbReference>
<gene>
    <name evidence="1" type="ORF">D5F53_32630</name>
</gene>
<dbReference type="Proteomes" id="UP000266552">
    <property type="component" value="Plasmid pAZOPL1"/>
</dbReference>
<protein>
    <submittedName>
        <fullName evidence="1">Aspartyl-phosphate phosphatase Spo0E family protein</fullName>
    </submittedName>
</protein>